<reference evidence="3" key="1">
    <citation type="submission" date="2020-12" db="UniProtKB">
        <authorList>
            <consortium name="WormBaseParasite"/>
        </authorList>
    </citation>
    <scope>IDENTIFICATION</scope>
    <source>
        <strain evidence="3">MHco3</strain>
    </source>
</reference>
<dbReference type="AlphaFoldDB" id="A0A7I4XZX1"/>
<keyword evidence="1" id="KW-0472">Membrane</keyword>
<keyword evidence="1" id="KW-0812">Transmembrane</keyword>
<evidence type="ECO:0000313" key="2">
    <source>
        <dbReference type="Proteomes" id="UP000025227"/>
    </source>
</evidence>
<dbReference type="WBParaSite" id="HCON_00034170-00001">
    <property type="protein sequence ID" value="HCON_00034170-00001"/>
    <property type="gene ID" value="HCON_00034170"/>
</dbReference>
<accession>A0A7I4XZX1</accession>
<evidence type="ECO:0000256" key="1">
    <source>
        <dbReference type="SAM" id="Phobius"/>
    </source>
</evidence>
<protein>
    <submittedName>
        <fullName evidence="3">Transmembrane protein</fullName>
    </submittedName>
</protein>
<keyword evidence="2" id="KW-1185">Reference proteome</keyword>
<sequence>MCEHRQQAIRFCLSRSPSTIDSEFDEDDDVRSHSAAVAAVLRDRRAHPPTSQQVYPQVVKILREEPTRLSFLSICHHFSSYYMTGLTIFYVLHVFYRIAKSGHPAHIRAAESGKSNIELVEPL</sequence>
<name>A0A7I4XZX1_HAECO</name>
<keyword evidence="1" id="KW-1133">Transmembrane helix</keyword>
<feature type="transmembrane region" description="Helical" evidence="1">
    <location>
        <begin position="80"/>
        <end position="99"/>
    </location>
</feature>
<dbReference type="Proteomes" id="UP000025227">
    <property type="component" value="Unplaced"/>
</dbReference>
<proteinExistence type="predicted"/>
<evidence type="ECO:0000313" key="3">
    <source>
        <dbReference type="WBParaSite" id="HCON_00034170-00001"/>
    </source>
</evidence>
<organism evidence="2 3">
    <name type="scientific">Haemonchus contortus</name>
    <name type="common">Barber pole worm</name>
    <dbReference type="NCBI Taxonomy" id="6289"/>
    <lineage>
        <taxon>Eukaryota</taxon>
        <taxon>Metazoa</taxon>
        <taxon>Ecdysozoa</taxon>
        <taxon>Nematoda</taxon>
        <taxon>Chromadorea</taxon>
        <taxon>Rhabditida</taxon>
        <taxon>Rhabditina</taxon>
        <taxon>Rhabditomorpha</taxon>
        <taxon>Strongyloidea</taxon>
        <taxon>Trichostrongylidae</taxon>
        <taxon>Haemonchus</taxon>
    </lineage>
</organism>